<feature type="transmembrane region" description="Helical" evidence="5">
    <location>
        <begin position="507"/>
        <end position="528"/>
    </location>
</feature>
<sequence length="556" mass="61791">MEPKSPSKSKLPVPGSVQNCQSWKIGMTLLVLLVIVGIYLIFRSSRVDNVLNGSYFTVVLDCGSTGTRVNVYEWRNVGAVSNQNLPILLHLYPDNSTKGVCEYHCMQTEPGLDNFVGNESGVRASLEPLFIWAEQRVPLERHGDTPVFVLGTAGLRRSPVDDGRRILKDVERVVMEHRFLCRRSWIRVLSGKEEAYYGWVALNYEMGLFGNSLRLPTLGLLDLGGSSLQVVAALNESTDDEHVFKSRIGSVEHQIVAYSFPAFGLNEAFDRTVIMLSHTQELRESAGGRFELNHPCLDSGLVQNYTCQGCFGKNKDDEVNAILLVGDPNWEKCKGLARAAATNLSSSYWSPLTNDSNCMGLSFYNGQLNTWNFYPLWRKNELKLTAFSHSVARFHALSGFFAVYSMLNLSQRANLTKIWDEGQQFCARSWAGLPSNFTNQKYAGQYCFRVPYLAAIIEDALCLGDKEIIFGPGDVSWTLGAALLEGESVRLGSAKAHAGILAPGNNWVLWSLLLFVLLLPLLLIVYHSQMKLPMPGMKVAIGECLPSCLCPRRQPA</sequence>
<evidence type="ECO:0000313" key="6">
    <source>
        <dbReference type="EMBL" id="KAK3004553.1"/>
    </source>
</evidence>
<keyword evidence="5" id="KW-0812">Transmembrane</keyword>
<comment type="similarity">
    <text evidence="1">Belongs to the GDA1/CD39 NTPase family.</text>
</comment>
<feature type="binding site" evidence="4">
    <location>
        <begin position="225"/>
        <end position="229"/>
    </location>
    <ligand>
        <name>ATP</name>
        <dbReference type="ChEBI" id="CHEBI:30616"/>
    </ligand>
</feature>
<dbReference type="PANTHER" id="PTHR11782:SF92">
    <property type="entry name" value="APYRASE 7"/>
    <property type="match status" value="1"/>
</dbReference>
<dbReference type="InterPro" id="IPR000407">
    <property type="entry name" value="GDA1_CD39_NTPase"/>
</dbReference>
<evidence type="ECO:0000256" key="2">
    <source>
        <dbReference type="ARBA" id="ARBA00022801"/>
    </source>
</evidence>
<dbReference type="Pfam" id="PF01150">
    <property type="entry name" value="GDA1_CD39"/>
    <property type="match status" value="1"/>
</dbReference>
<organism evidence="6 7">
    <name type="scientific">Escallonia herrerae</name>
    <dbReference type="NCBI Taxonomy" id="1293975"/>
    <lineage>
        <taxon>Eukaryota</taxon>
        <taxon>Viridiplantae</taxon>
        <taxon>Streptophyta</taxon>
        <taxon>Embryophyta</taxon>
        <taxon>Tracheophyta</taxon>
        <taxon>Spermatophyta</taxon>
        <taxon>Magnoliopsida</taxon>
        <taxon>eudicotyledons</taxon>
        <taxon>Gunneridae</taxon>
        <taxon>Pentapetalae</taxon>
        <taxon>asterids</taxon>
        <taxon>campanulids</taxon>
        <taxon>Escalloniales</taxon>
        <taxon>Escalloniaceae</taxon>
        <taxon>Escallonia</taxon>
    </lineage>
</organism>
<keyword evidence="5" id="KW-0472">Membrane</keyword>
<evidence type="ECO:0000256" key="3">
    <source>
        <dbReference type="PIRSR" id="PIRSR600407-1"/>
    </source>
</evidence>
<dbReference type="GO" id="GO:0009134">
    <property type="term" value="P:nucleoside diphosphate catabolic process"/>
    <property type="evidence" value="ECO:0007669"/>
    <property type="project" value="TreeGrafter"/>
</dbReference>
<accession>A0AA88VBB6</accession>
<feature type="active site" description="Proton acceptor" evidence="3">
    <location>
        <position position="194"/>
    </location>
</feature>
<evidence type="ECO:0000256" key="5">
    <source>
        <dbReference type="SAM" id="Phobius"/>
    </source>
</evidence>
<comment type="caution">
    <text evidence="6">The sequence shown here is derived from an EMBL/GenBank/DDBJ whole genome shotgun (WGS) entry which is preliminary data.</text>
</comment>
<feature type="transmembrane region" description="Helical" evidence="5">
    <location>
        <begin position="21"/>
        <end position="42"/>
    </location>
</feature>
<proteinExistence type="inferred from homology"/>
<dbReference type="PANTHER" id="PTHR11782">
    <property type="entry name" value="ADENOSINE/GUANOSINE DIPHOSPHATASE"/>
    <property type="match status" value="1"/>
</dbReference>
<protein>
    <recommendedName>
        <fullName evidence="8">Apyrase 7</fullName>
    </recommendedName>
</protein>
<keyword evidence="4" id="KW-0067">ATP-binding</keyword>
<dbReference type="GO" id="GO:0016020">
    <property type="term" value="C:membrane"/>
    <property type="evidence" value="ECO:0007669"/>
    <property type="project" value="TreeGrafter"/>
</dbReference>
<evidence type="ECO:0008006" key="8">
    <source>
        <dbReference type="Google" id="ProtNLM"/>
    </source>
</evidence>
<evidence type="ECO:0000256" key="4">
    <source>
        <dbReference type="PIRSR" id="PIRSR600407-2"/>
    </source>
</evidence>
<evidence type="ECO:0000313" key="7">
    <source>
        <dbReference type="Proteomes" id="UP001188597"/>
    </source>
</evidence>
<dbReference type="Proteomes" id="UP001188597">
    <property type="component" value="Unassembled WGS sequence"/>
</dbReference>
<gene>
    <name evidence="6" type="ORF">RJ639_019059</name>
</gene>
<name>A0AA88VBB6_9ASTE</name>
<dbReference type="Gene3D" id="3.30.420.40">
    <property type="match status" value="1"/>
</dbReference>
<dbReference type="Gene3D" id="3.30.420.150">
    <property type="entry name" value="Exopolyphosphatase. Domain 2"/>
    <property type="match status" value="1"/>
</dbReference>
<reference evidence="6" key="1">
    <citation type="submission" date="2022-12" db="EMBL/GenBank/DDBJ databases">
        <title>Draft genome assemblies for two species of Escallonia (Escalloniales).</title>
        <authorList>
            <person name="Chanderbali A."/>
            <person name="Dervinis C."/>
            <person name="Anghel I."/>
            <person name="Soltis D."/>
            <person name="Soltis P."/>
            <person name="Zapata F."/>
        </authorList>
    </citation>
    <scope>NUCLEOTIDE SEQUENCE</scope>
    <source>
        <strain evidence="6">UCBG64.0493</strain>
        <tissue evidence="6">Leaf</tissue>
    </source>
</reference>
<keyword evidence="5" id="KW-1133">Transmembrane helix</keyword>
<dbReference type="EMBL" id="JAVXUP010002237">
    <property type="protein sequence ID" value="KAK3004553.1"/>
    <property type="molecule type" value="Genomic_DNA"/>
</dbReference>
<dbReference type="GO" id="GO:0017110">
    <property type="term" value="F:nucleoside diphosphate phosphatase activity"/>
    <property type="evidence" value="ECO:0007669"/>
    <property type="project" value="TreeGrafter"/>
</dbReference>
<keyword evidence="4" id="KW-0547">Nucleotide-binding</keyword>
<keyword evidence="2" id="KW-0378">Hydrolase</keyword>
<dbReference type="GO" id="GO:0005524">
    <property type="term" value="F:ATP binding"/>
    <property type="evidence" value="ECO:0007669"/>
    <property type="project" value="UniProtKB-KW"/>
</dbReference>
<evidence type="ECO:0000256" key="1">
    <source>
        <dbReference type="ARBA" id="ARBA00009283"/>
    </source>
</evidence>
<dbReference type="AlphaFoldDB" id="A0AA88VBB6"/>
<keyword evidence="7" id="KW-1185">Reference proteome</keyword>